<feature type="region of interest" description="Disordered" evidence="1">
    <location>
        <begin position="1"/>
        <end position="60"/>
    </location>
</feature>
<protein>
    <submittedName>
        <fullName evidence="2">Uncharacterized protein</fullName>
    </submittedName>
</protein>
<evidence type="ECO:0000313" key="3">
    <source>
        <dbReference type="Proteomes" id="UP000019487"/>
    </source>
</evidence>
<name>W9CAY0_SCLBF</name>
<feature type="compositionally biased region" description="Basic and acidic residues" evidence="1">
    <location>
        <begin position="1"/>
        <end position="16"/>
    </location>
</feature>
<comment type="caution">
    <text evidence="2">The sequence shown here is derived from an EMBL/GenBank/DDBJ whole genome shotgun (WGS) entry which is preliminary data.</text>
</comment>
<accession>W9CAY0</accession>
<reference evidence="2 3" key="1">
    <citation type="journal article" date="2014" name="Genome Announc.">
        <title>Draft genome sequence of Sclerotinia borealis, a psychrophilic plant pathogenic fungus.</title>
        <authorList>
            <person name="Mardanov A.V."/>
            <person name="Beletsky A.V."/>
            <person name="Kadnikov V.V."/>
            <person name="Ignatov A.N."/>
            <person name="Ravin N.V."/>
        </authorList>
    </citation>
    <scope>NUCLEOTIDE SEQUENCE [LARGE SCALE GENOMIC DNA]</scope>
    <source>
        <strain evidence="3">F-4157</strain>
    </source>
</reference>
<dbReference type="AlphaFoldDB" id="W9CAY0"/>
<dbReference type="Proteomes" id="UP000019487">
    <property type="component" value="Unassembled WGS sequence"/>
</dbReference>
<dbReference type="HOGENOM" id="CLU_1042660_0_0_1"/>
<gene>
    <name evidence="2" type="ORF">SBOR_7585</name>
</gene>
<dbReference type="EMBL" id="AYSA01000432">
    <property type="protein sequence ID" value="ESZ92019.1"/>
    <property type="molecule type" value="Genomic_DNA"/>
</dbReference>
<feature type="compositionally biased region" description="Acidic residues" evidence="1">
    <location>
        <begin position="22"/>
        <end position="39"/>
    </location>
</feature>
<organism evidence="2 3">
    <name type="scientific">Sclerotinia borealis (strain F-4128)</name>
    <dbReference type="NCBI Taxonomy" id="1432307"/>
    <lineage>
        <taxon>Eukaryota</taxon>
        <taxon>Fungi</taxon>
        <taxon>Dikarya</taxon>
        <taxon>Ascomycota</taxon>
        <taxon>Pezizomycotina</taxon>
        <taxon>Leotiomycetes</taxon>
        <taxon>Helotiales</taxon>
        <taxon>Sclerotiniaceae</taxon>
        <taxon>Sclerotinia</taxon>
    </lineage>
</organism>
<keyword evidence="3" id="KW-1185">Reference proteome</keyword>
<sequence>MSYKHDDHDDINDRGRSYLADAPDDCDISDSDTAVEESIEPSGSEFGFQPQAGPSPKDDSKKVLYYPELRRFDSDGNLSIASLDRIFMTINGMFFETKLPHPKFTRKHANDPDLTPEVSVPLKSNLILTAFLKTTPVIDKQIRRNSKVRLVDFSRSPSIILPPGGTYDDQVGFLLDAMIDLWHGYAWKGMRDNLITLNDGCIQERTWADDREIPALIEDVEKHFGVQIRLRRITMPDPKKSLLEDREEQSKNISRLAEASKKRFIRF</sequence>
<evidence type="ECO:0000313" key="2">
    <source>
        <dbReference type="EMBL" id="ESZ92019.1"/>
    </source>
</evidence>
<dbReference type="STRING" id="1432307.W9CAY0"/>
<proteinExistence type="predicted"/>
<evidence type="ECO:0000256" key="1">
    <source>
        <dbReference type="SAM" id="MobiDB-lite"/>
    </source>
</evidence>